<organism evidence="2 3">
    <name type="scientific">Absicoccus porci</name>
    <dbReference type="NCBI Taxonomy" id="2486576"/>
    <lineage>
        <taxon>Bacteria</taxon>
        <taxon>Bacillati</taxon>
        <taxon>Bacillota</taxon>
        <taxon>Erysipelotrichia</taxon>
        <taxon>Erysipelotrichales</taxon>
        <taxon>Erysipelotrichaceae</taxon>
        <taxon>Absicoccus</taxon>
    </lineage>
</organism>
<dbReference type="InterPro" id="IPR050270">
    <property type="entry name" value="DegV_domain_contain"/>
</dbReference>
<protein>
    <submittedName>
        <fullName evidence="2">DegV family protein</fullName>
    </submittedName>
</protein>
<evidence type="ECO:0000313" key="3">
    <source>
        <dbReference type="Proteomes" id="UP000276568"/>
    </source>
</evidence>
<name>A0A3N0HX06_9FIRM</name>
<dbReference type="Proteomes" id="UP000276568">
    <property type="component" value="Unassembled WGS sequence"/>
</dbReference>
<keyword evidence="3" id="KW-1185">Reference proteome</keyword>
<dbReference type="Pfam" id="PF02645">
    <property type="entry name" value="DegV"/>
    <property type="match status" value="1"/>
</dbReference>
<dbReference type="InterPro" id="IPR003797">
    <property type="entry name" value="DegV"/>
</dbReference>
<comment type="caution">
    <text evidence="2">The sequence shown here is derived from an EMBL/GenBank/DDBJ whole genome shotgun (WGS) entry which is preliminary data.</text>
</comment>
<dbReference type="PANTHER" id="PTHR33434">
    <property type="entry name" value="DEGV DOMAIN-CONTAINING PROTEIN DR_1986-RELATED"/>
    <property type="match status" value="1"/>
</dbReference>
<accession>A0A3N0HX06</accession>
<proteinExistence type="predicted"/>
<dbReference type="GO" id="GO:0008289">
    <property type="term" value="F:lipid binding"/>
    <property type="evidence" value="ECO:0007669"/>
    <property type="project" value="UniProtKB-KW"/>
</dbReference>
<reference evidence="2 3" key="1">
    <citation type="submission" date="2018-11" db="EMBL/GenBank/DDBJ databases">
        <title>Clostridium sp. nov., a member of the family Erysipelotrichaceae isolated from pig faeces.</title>
        <authorList>
            <person name="Chang Y.-H."/>
        </authorList>
    </citation>
    <scope>NUCLEOTIDE SEQUENCE [LARGE SCALE GENOMIC DNA]</scope>
    <source>
        <strain evidence="2 3">YH-panp20</strain>
    </source>
</reference>
<dbReference type="EMBL" id="RJQC01000004">
    <property type="protein sequence ID" value="RNM29305.1"/>
    <property type="molecule type" value="Genomic_DNA"/>
</dbReference>
<dbReference type="OrthoDB" id="9781230at2"/>
<gene>
    <name evidence="2" type="ORF">EDX97_09885</name>
</gene>
<dbReference type="RefSeq" id="WP_128520990.1">
    <property type="nucleotide sequence ID" value="NZ_RJQC01000004.1"/>
</dbReference>
<sequence>MKVAFVTDTGTGMSPEQWKQEGIYCFPLQIECDGISYDELETMNYHQFIQNLHQKKIMKTSLPKLGHIEDCFQAIKDQGYDTVFCVPICRGLSGAMDAMEMMARQVGLEFIGIDCYVTAVLQATCIRLAKQLYDKGVSMDIIVAKLQAIIETGDTILIFEDLQHMRRGGRLTPAAALLGGLLRIKPVLHLNISTQGKVDVMAKPRTLSKAQSVVIERLKARTTIHEDTVFLAHVDAQKNAEAFAKKIETEIEGVHVHVIDLVSAVGVHTGLGCLALQVFDTKA</sequence>
<dbReference type="Gene3D" id="3.40.50.10170">
    <property type="match status" value="1"/>
</dbReference>
<evidence type="ECO:0000313" key="2">
    <source>
        <dbReference type="EMBL" id="RNM29305.1"/>
    </source>
</evidence>
<dbReference type="AlphaFoldDB" id="A0A3N0HX06"/>
<dbReference type="PROSITE" id="PS51482">
    <property type="entry name" value="DEGV"/>
    <property type="match status" value="1"/>
</dbReference>
<keyword evidence="1" id="KW-0446">Lipid-binding</keyword>
<dbReference type="PANTHER" id="PTHR33434:SF2">
    <property type="entry name" value="FATTY ACID-BINDING PROTEIN TM_1468"/>
    <property type="match status" value="1"/>
</dbReference>
<dbReference type="SUPFAM" id="SSF82549">
    <property type="entry name" value="DAK1/DegV-like"/>
    <property type="match status" value="1"/>
</dbReference>
<dbReference type="InterPro" id="IPR043168">
    <property type="entry name" value="DegV_C"/>
</dbReference>
<evidence type="ECO:0000256" key="1">
    <source>
        <dbReference type="ARBA" id="ARBA00023121"/>
    </source>
</evidence>
<dbReference type="NCBIfam" id="TIGR00762">
    <property type="entry name" value="DegV"/>
    <property type="match status" value="1"/>
</dbReference>
<dbReference type="Gene3D" id="3.30.1180.10">
    <property type="match status" value="1"/>
</dbReference>